<sequence>MLSIKNLGLKEASAKPASFTNKALSQNTRKTERCANPVQPDTSVFQPCMIHDISSTCHGSSESDQPVITAGIQCIHPWKSVAMACATCPRRKKGVPKPRPRSSSSVLATDLTVDVALPPCPYL</sequence>
<dbReference type="AlphaFoldDB" id="A0A250XBL6"/>
<reference evidence="1 2" key="1">
    <citation type="submission" date="2017-08" db="EMBL/GenBank/DDBJ databases">
        <title>Acidophilic green algal genome provides insights into adaptation to an acidic environment.</title>
        <authorList>
            <person name="Hirooka S."/>
            <person name="Hirose Y."/>
            <person name="Kanesaki Y."/>
            <person name="Higuchi S."/>
            <person name="Fujiwara T."/>
            <person name="Onuma R."/>
            <person name="Era A."/>
            <person name="Ohbayashi R."/>
            <person name="Uzuka A."/>
            <person name="Nozaki H."/>
            <person name="Yoshikawa H."/>
            <person name="Miyagishima S.Y."/>
        </authorList>
    </citation>
    <scope>NUCLEOTIDE SEQUENCE [LARGE SCALE GENOMIC DNA]</scope>
    <source>
        <strain evidence="1 2">NIES-2499</strain>
    </source>
</reference>
<name>A0A250XBL6_9CHLO</name>
<organism evidence="1 2">
    <name type="scientific">Chlamydomonas eustigma</name>
    <dbReference type="NCBI Taxonomy" id="1157962"/>
    <lineage>
        <taxon>Eukaryota</taxon>
        <taxon>Viridiplantae</taxon>
        <taxon>Chlorophyta</taxon>
        <taxon>core chlorophytes</taxon>
        <taxon>Chlorophyceae</taxon>
        <taxon>CS clade</taxon>
        <taxon>Chlamydomonadales</taxon>
        <taxon>Chlamydomonadaceae</taxon>
        <taxon>Chlamydomonas</taxon>
    </lineage>
</organism>
<protein>
    <submittedName>
        <fullName evidence="1">Uncharacterized protein</fullName>
    </submittedName>
</protein>
<evidence type="ECO:0000313" key="2">
    <source>
        <dbReference type="Proteomes" id="UP000232323"/>
    </source>
</evidence>
<dbReference type="Proteomes" id="UP000232323">
    <property type="component" value="Unassembled WGS sequence"/>
</dbReference>
<evidence type="ECO:0000313" key="1">
    <source>
        <dbReference type="EMBL" id="GAX80289.1"/>
    </source>
</evidence>
<comment type="caution">
    <text evidence="1">The sequence shown here is derived from an EMBL/GenBank/DDBJ whole genome shotgun (WGS) entry which is preliminary data.</text>
</comment>
<accession>A0A250XBL6</accession>
<gene>
    <name evidence="1" type="ORF">CEUSTIGMA_g7727.t1</name>
</gene>
<dbReference type="EMBL" id="BEGY01000050">
    <property type="protein sequence ID" value="GAX80289.1"/>
    <property type="molecule type" value="Genomic_DNA"/>
</dbReference>
<keyword evidence="2" id="KW-1185">Reference proteome</keyword>
<proteinExistence type="predicted"/>